<protein>
    <recommendedName>
        <fullName evidence="2">Aminoglycoside phosphotransferase domain-containing protein</fullName>
    </recommendedName>
</protein>
<gene>
    <name evidence="1" type="ORF">LCGC14_3117540</name>
</gene>
<organism evidence="1">
    <name type="scientific">marine sediment metagenome</name>
    <dbReference type="NCBI Taxonomy" id="412755"/>
    <lineage>
        <taxon>unclassified sequences</taxon>
        <taxon>metagenomes</taxon>
        <taxon>ecological metagenomes</taxon>
    </lineage>
</organism>
<dbReference type="EMBL" id="LAZR01067640">
    <property type="protein sequence ID" value="KKK51180.1"/>
    <property type="molecule type" value="Genomic_DNA"/>
</dbReference>
<proteinExistence type="predicted"/>
<feature type="non-terminal residue" evidence="1">
    <location>
        <position position="1"/>
    </location>
</feature>
<sequence length="238" mass="27604">GGEVINQNKKRSVLTFTLDDDGGQRRFFVKRFDSPHYKDMLFTFRNFGYICSQGRCEWNNANLLLENGVDTYHPACYGEELVCGIEKRSIFVTEEIKGVCLTDFIGEKWSGLERVEKERIAISLGKTARKIHDAKISMPDMYVWHFFIKDEKTETDEYEFAVIDLHRMSVNVKNKKLQYKNLGALDYSLLDEYFDIDLKDLLLNAYMGGDPPENAASLKRKVKARSDVLAARRRKPNY</sequence>
<dbReference type="InterPro" id="IPR011009">
    <property type="entry name" value="Kinase-like_dom_sf"/>
</dbReference>
<comment type="caution">
    <text evidence="1">The sequence shown here is derived from an EMBL/GenBank/DDBJ whole genome shotgun (WGS) entry which is preliminary data.</text>
</comment>
<accession>A0A0F8WS64</accession>
<evidence type="ECO:0000313" key="1">
    <source>
        <dbReference type="EMBL" id="KKK51180.1"/>
    </source>
</evidence>
<dbReference type="AlphaFoldDB" id="A0A0F8WS64"/>
<name>A0A0F8WS64_9ZZZZ</name>
<dbReference type="Pfam" id="PF06293">
    <property type="entry name" value="Kdo"/>
    <property type="match status" value="1"/>
</dbReference>
<reference evidence="1" key="1">
    <citation type="journal article" date="2015" name="Nature">
        <title>Complex archaea that bridge the gap between prokaryotes and eukaryotes.</title>
        <authorList>
            <person name="Spang A."/>
            <person name="Saw J.H."/>
            <person name="Jorgensen S.L."/>
            <person name="Zaremba-Niedzwiedzka K."/>
            <person name="Martijn J."/>
            <person name="Lind A.E."/>
            <person name="van Eijk R."/>
            <person name="Schleper C."/>
            <person name="Guy L."/>
            <person name="Ettema T.J."/>
        </authorList>
    </citation>
    <scope>NUCLEOTIDE SEQUENCE</scope>
</reference>
<dbReference type="SUPFAM" id="SSF56112">
    <property type="entry name" value="Protein kinase-like (PK-like)"/>
    <property type="match status" value="1"/>
</dbReference>
<evidence type="ECO:0008006" key="2">
    <source>
        <dbReference type="Google" id="ProtNLM"/>
    </source>
</evidence>